<reference evidence="3" key="1">
    <citation type="journal article" date="2019" name="Int. J. Syst. Evol. Microbiol.">
        <title>The Global Catalogue of Microorganisms (GCM) 10K type strain sequencing project: providing services to taxonomists for standard genome sequencing and annotation.</title>
        <authorList>
            <consortium name="The Broad Institute Genomics Platform"/>
            <consortium name="The Broad Institute Genome Sequencing Center for Infectious Disease"/>
            <person name="Wu L."/>
            <person name="Ma J."/>
        </authorList>
    </citation>
    <scope>NUCLEOTIDE SEQUENCE [LARGE SCALE GENOMIC DNA]</scope>
    <source>
        <strain evidence="3">CGMCC 4.7382</strain>
    </source>
</reference>
<organism evidence="2 3">
    <name type="scientific">Marinactinospora rubrisoli</name>
    <dbReference type="NCBI Taxonomy" id="2715399"/>
    <lineage>
        <taxon>Bacteria</taxon>
        <taxon>Bacillati</taxon>
        <taxon>Actinomycetota</taxon>
        <taxon>Actinomycetes</taxon>
        <taxon>Streptosporangiales</taxon>
        <taxon>Nocardiopsidaceae</taxon>
        <taxon>Marinactinospora</taxon>
    </lineage>
</organism>
<sequence length="66" mass="7516">MTREPSSLRGWHKSSYSGNINQECVEVRETPTAALVRDTQNRRAGHLAFSIPEWSAFIVSVKRDEI</sequence>
<evidence type="ECO:0000313" key="2">
    <source>
        <dbReference type="EMBL" id="MFC7328951.1"/>
    </source>
</evidence>
<accession>A0ABW2KG49</accession>
<evidence type="ECO:0000259" key="1">
    <source>
        <dbReference type="Pfam" id="PF04149"/>
    </source>
</evidence>
<dbReference type="InterPro" id="IPR007278">
    <property type="entry name" value="DUF397"/>
</dbReference>
<evidence type="ECO:0000313" key="3">
    <source>
        <dbReference type="Proteomes" id="UP001596540"/>
    </source>
</evidence>
<protein>
    <submittedName>
        <fullName evidence="2">DUF397 domain-containing protein</fullName>
    </submittedName>
</protein>
<dbReference type="Pfam" id="PF04149">
    <property type="entry name" value="DUF397"/>
    <property type="match status" value="1"/>
</dbReference>
<dbReference type="RefSeq" id="WP_379871602.1">
    <property type="nucleotide sequence ID" value="NZ_JBHTBH010000006.1"/>
</dbReference>
<proteinExistence type="predicted"/>
<dbReference type="EMBL" id="JBHTBH010000006">
    <property type="protein sequence ID" value="MFC7328951.1"/>
    <property type="molecule type" value="Genomic_DNA"/>
</dbReference>
<name>A0ABW2KG49_9ACTN</name>
<comment type="caution">
    <text evidence="2">The sequence shown here is derived from an EMBL/GenBank/DDBJ whole genome shotgun (WGS) entry which is preliminary data.</text>
</comment>
<dbReference type="Proteomes" id="UP001596540">
    <property type="component" value="Unassembled WGS sequence"/>
</dbReference>
<feature type="domain" description="DUF397" evidence="1">
    <location>
        <begin position="10"/>
        <end position="62"/>
    </location>
</feature>
<keyword evidence="3" id="KW-1185">Reference proteome</keyword>
<gene>
    <name evidence="2" type="ORF">ACFQRF_14490</name>
</gene>